<evidence type="ECO:0000313" key="3">
    <source>
        <dbReference type="Proteomes" id="UP000265520"/>
    </source>
</evidence>
<feature type="compositionally biased region" description="Basic and acidic residues" evidence="1">
    <location>
        <begin position="56"/>
        <end position="74"/>
    </location>
</feature>
<feature type="compositionally biased region" description="Acidic residues" evidence="1">
    <location>
        <begin position="37"/>
        <end position="48"/>
    </location>
</feature>
<dbReference type="AlphaFoldDB" id="A0A392TWA0"/>
<feature type="region of interest" description="Disordered" evidence="1">
    <location>
        <begin position="1"/>
        <end position="74"/>
    </location>
</feature>
<proteinExistence type="predicted"/>
<sequence>KKQKRVAASVSEKEKGIKKQRTQKKRAPRVIRKMVLQEEDDEETDEEPLQLKRKMTVTDKDQPKSKRMTTEAET</sequence>
<evidence type="ECO:0000256" key="1">
    <source>
        <dbReference type="SAM" id="MobiDB-lite"/>
    </source>
</evidence>
<accession>A0A392TWA0</accession>
<organism evidence="2 3">
    <name type="scientific">Trifolium medium</name>
    <dbReference type="NCBI Taxonomy" id="97028"/>
    <lineage>
        <taxon>Eukaryota</taxon>
        <taxon>Viridiplantae</taxon>
        <taxon>Streptophyta</taxon>
        <taxon>Embryophyta</taxon>
        <taxon>Tracheophyta</taxon>
        <taxon>Spermatophyta</taxon>
        <taxon>Magnoliopsida</taxon>
        <taxon>eudicotyledons</taxon>
        <taxon>Gunneridae</taxon>
        <taxon>Pentapetalae</taxon>
        <taxon>rosids</taxon>
        <taxon>fabids</taxon>
        <taxon>Fabales</taxon>
        <taxon>Fabaceae</taxon>
        <taxon>Papilionoideae</taxon>
        <taxon>50 kb inversion clade</taxon>
        <taxon>NPAAA clade</taxon>
        <taxon>Hologalegina</taxon>
        <taxon>IRL clade</taxon>
        <taxon>Trifolieae</taxon>
        <taxon>Trifolium</taxon>
    </lineage>
</organism>
<reference evidence="2 3" key="1">
    <citation type="journal article" date="2018" name="Front. Plant Sci.">
        <title>Red Clover (Trifolium pratense) and Zigzag Clover (T. medium) - A Picture of Genomic Similarities and Differences.</title>
        <authorList>
            <person name="Dluhosova J."/>
            <person name="Istvanek J."/>
            <person name="Nedelnik J."/>
            <person name="Repkova J."/>
        </authorList>
    </citation>
    <scope>NUCLEOTIDE SEQUENCE [LARGE SCALE GENOMIC DNA]</scope>
    <source>
        <strain evidence="3">cv. 10/8</strain>
        <tissue evidence="2">Leaf</tissue>
    </source>
</reference>
<feature type="non-terminal residue" evidence="2">
    <location>
        <position position="74"/>
    </location>
</feature>
<comment type="caution">
    <text evidence="2">The sequence shown here is derived from an EMBL/GenBank/DDBJ whole genome shotgun (WGS) entry which is preliminary data.</text>
</comment>
<dbReference type="EMBL" id="LXQA010654852">
    <property type="protein sequence ID" value="MCI64396.1"/>
    <property type="molecule type" value="Genomic_DNA"/>
</dbReference>
<feature type="non-terminal residue" evidence="2">
    <location>
        <position position="1"/>
    </location>
</feature>
<evidence type="ECO:0000313" key="2">
    <source>
        <dbReference type="EMBL" id="MCI64396.1"/>
    </source>
</evidence>
<protein>
    <submittedName>
        <fullName evidence="2">Uncharacterized protein</fullName>
    </submittedName>
</protein>
<dbReference type="Proteomes" id="UP000265520">
    <property type="component" value="Unassembled WGS sequence"/>
</dbReference>
<feature type="compositionally biased region" description="Basic residues" evidence="1">
    <location>
        <begin position="18"/>
        <end position="32"/>
    </location>
</feature>
<keyword evidence="3" id="KW-1185">Reference proteome</keyword>
<name>A0A392TWA0_9FABA</name>